<accession>A0A3M7PDH3</accession>
<evidence type="ECO:0000313" key="1">
    <source>
        <dbReference type="EMBL" id="RMZ97145.1"/>
    </source>
</evidence>
<keyword evidence="2" id="KW-1185">Reference proteome</keyword>
<dbReference type="Proteomes" id="UP000276133">
    <property type="component" value="Unassembled WGS sequence"/>
</dbReference>
<dbReference type="EMBL" id="REGN01011598">
    <property type="protein sequence ID" value="RMZ97145.1"/>
    <property type="molecule type" value="Genomic_DNA"/>
</dbReference>
<proteinExistence type="predicted"/>
<reference evidence="1 2" key="1">
    <citation type="journal article" date="2018" name="Sci. Rep.">
        <title>Genomic signatures of local adaptation to the degree of environmental predictability in rotifers.</title>
        <authorList>
            <person name="Franch-Gras L."/>
            <person name="Hahn C."/>
            <person name="Garcia-Roger E.M."/>
            <person name="Carmona M.J."/>
            <person name="Serra M."/>
            <person name="Gomez A."/>
        </authorList>
    </citation>
    <scope>NUCLEOTIDE SEQUENCE [LARGE SCALE GENOMIC DNA]</scope>
    <source>
        <strain evidence="1">HYR1</strain>
    </source>
</reference>
<name>A0A3M7PDH3_BRAPC</name>
<sequence length="79" mass="9418">MSKIRFLLQIIQMLILICEKKNKKKKNFILMRDIFSSLYSFFLSLNKKLLKPKVSFELNDPEKELFSECDGNKDEEAQK</sequence>
<protein>
    <submittedName>
        <fullName evidence="1">Uncharacterized protein</fullName>
    </submittedName>
</protein>
<gene>
    <name evidence="1" type="ORF">BpHYR1_033517</name>
</gene>
<dbReference type="AlphaFoldDB" id="A0A3M7PDH3"/>
<evidence type="ECO:0000313" key="2">
    <source>
        <dbReference type="Proteomes" id="UP000276133"/>
    </source>
</evidence>
<comment type="caution">
    <text evidence="1">The sequence shown here is derived from an EMBL/GenBank/DDBJ whole genome shotgun (WGS) entry which is preliminary data.</text>
</comment>
<organism evidence="1 2">
    <name type="scientific">Brachionus plicatilis</name>
    <name type="common">Marine rotifer</name>
    <name type="synonym">Brachionus muelleri</name>
    <dbReference type="NCBI Taxonomy" id="10195"/>
    <lineage>
        <taxon>Eukaryota</taxon>
        <taxon>Metazoa</taxon>
        <taxon>Spiralia</taxon>
        <taxon>Gnathifera</taxon>
        <taxon>Rotifera</taxon>
        <taxon>Eurotatoria</taxon>
        <taxon>Monogononta</taxon>
        <taxon>Pseudotrocha</taxon>
        <taxon>Ploima</taxon>
        <taxon>Brachionidae</taxon>
        <taxon>Brachionus</taxon>
    </lineage>
</organism>